<dbReference type="GeneID" id="19332260"/>
<protein>
    <recommendedName>
        <fullName evidence="4">BZIP domain-containing protein</fullName>
    </recommendedName>
</protein>
<dbReference type="PANTHER" id="PTHR42070:SF1">
    <property type="entry name" value="FILAMENT ASSOCIATED PROTEIN, PUTATIVE (AFU_ORTHOLOGUE AFUA_8G06630)-RELATED"/>
    <property type="match status" value="1"/>
</dbReference>
<dbReference type="EMBL" id="KB446563">
    <property type="protein sequence ID" value="EME78611.1"/>
    <property type="molecule type" value="Genomic_DNA"/>
</dbReference>
<dbReference type="AlphaFoldDB" id="M3A2J3"/>
<dbReference type="RefSeq" id="XP_007930952.1">
    <property type="nucleotide sequence ID" value="XM_007932761.1"/>
</dbReference>
<dbReference type="PANTHER" id="PTHR42070">
    <property type="entry name" value="FILAMENT ASSOCIATED PROTEIN, PUTATIVE (AFU_ORTHOLOGUE AFUA_8G06630)-RELATED"/>
    <property type="match status" value="1"/>
</dbReference>
<dbReference type="OrthoDB" id="4505928at2759"/>
<keyword evidence="3" id="KW-1185">Reference proteome</keyword>
<sequence length="244" mass="27118">MGDTDRPSDLARIRENQRRSRARRKEYLQDLERKWRRCEKFGIEASVEIQVAAKKVLEENLRLRALLMRNGVSLDDEGPRSTSDVAADLDSLFGANRRCGDSCGLKQQQQQQRTSSASLSPWPTQRSPLSSNENTCSTLLLPPSYPPSSGPCTGTNSTSPANWSTVSDPTAYNDQYDLPPSQLNDASSCRDVADAIRYIRPGVGDELESEMGCQDGNYCEIPATRAFDLMDRFSSDDLGGSRRQ</sequence>
<feature type="compositionally biased region" description="Polar residues" evidence="1">
    <location>
        <begin position="113"/>
        <end position="134"/>
    </location>
</feature>
<reference evidence="2 3" key="1">
    <citation type="journal article" date="2012" name="PLoS Pathog.">
        <title>Diverse lifestyles and strategies of plant pathogenesis encoded in the genomes of eighteen Dothideomycetes fungi.</title>
        <authorList>
            <person name="Ohm R.A."/>
            <person name="Feau N."/>
            <person name="Henrissat B."/>
            <person name="Schoch C.L."/>
            <person name="Horwitz B.A."/>
            <person name="Barry K.W."/>
            <person name="Condon B.J."/>
            <person name="Copeland A.C."/>
            <person name="Dhillon B."/>
            <person name="Glaser F."/>
            <person name="Hesse C.N."/>
            <person name="Kosti I."/>
            <person name="LaButti K."/>
            <person name="Lindquist E.A."/>
            <person name="Lucas S."/>
            <person name="Salamov A.A."/>
            <person name="Bradshaw R.E."/>
            <person name="Ciuffetti L."/>
            <person name="Hamelin R.C."/>
            <person name="Kema G.H.J."/>
            <person name="Lawrence C."/>
            <person name="Scott J.A."/>
            <person name="Spatafora J.W."/>
            <person name="Turgeon B.G."/>
            <person name="de Wit P.J.G.M."/>
            <person name="Zhong S."/>
            <person name="Goodwin S.B."/>
            <person name="Grigoriev I.V."/>
        </authorList>
    </citation>
    <scope>NUCLEOTIDE SEQUENCE [LARGE SCALE GENOMIC DNA]</scope>
    <source>
        <strain evidence="2 3">CIRAD86</strain>
    </source>
</reference>
<dbReference type="KEGG" id="pfj:MYCFIDRAFT_167957"/>
<evidence type="ECO:0000313" key="2">
    <source>
        <dbReference type="EMBL" id="EME78611.1"/>
    </source>
</evidence>
<organism evidence="2 3">
    <name type="scientific">Pseudocercospora fijiensis (strain CIRAD86)</name>
    <name type="common">Black leaf streak disease fungus</name>
    <name type="synonym">Mycosphaerella fijiensis</name>
    <dbReference type="NCBI Taxonomy" id="383855"/>
    <lineage>
        <taxon>Eukaryota</taxon>
        <taxon>Fungi</taxon>
        <taxon>Dikarya</taxon>
        <taxon>Ascomycota</taxon>
        <taxon>Pezizomycotina</taxon>
        <taxon>Dothideomycetes</taxon>
        <taxon>Dothideomycetidae</taxon>
        <taxon>Mycosphaerellales</taxon>
        <taxon>Mycosphaerellaceae</taxon>
        <taxon>Pseudocercospora</taxon>
    </lineage>
</organism>
<dbReference type="Proteomes" id="UP000016932">
    <property type="component" value="Unassembled WGS sequence"/>
</dbReference>
<name>M3A2J3_PSEFD</name>
<dbReference type="CDD" id="cd14688">
    <property type="entry name" value="bZIP_YAP"/>
    <property type="match status" value="1"/>
</dbReference>
<evidence type="ECO:0000256" key="1">
    <source>
        <dbReference type="SAM" id="MobiDB-lite"/>
    </source>
</evidence>
<gene>
    <name evidence="2" type="ORF">MYCFIDRAFT_167957</name>
</gene>
<dbReference type="STRING" id="383855.M3A2J3"/>
<dbReference type="VEuPathDB" id="FungiDB:MYCFIDRAFT_167957"/>
<proteinExistence type="predicted"/>
<dbReference type="HOGENOM" id="CLU_060781_1_0_1"/>
<dbReference type="eggNOG" id="ENOG502S5YK">
    <property type="taxonomic scope" value="Eukaryota"/>
</dbReference>
<feature type="region of interest" description="Disordered" evidence="1">
    <location>
        <begin position="103"/>
        <end position="142"/>
    </location>
</feature>
<evidence type="ECO:0000313" key="3">
    <source>
        <dbReference type="Proteomes" id="UP000016932"/>
    </source>
</evidence>
<evidence type="ECO:0008006" key="4">
    <source>
        <dbReference type="Google" id="ProtNLM"/>
    </source>
</evidence>
<accession>M3A2J3</accession>